<gene>
    <name evidence="5" type="ORF">GGX14DRAFT_461768</name>
</gene>
<dbReference type="PANTHER" id="PTHR43712:SF2">
    <property type="entry name" value="O-METHYLTRANSFERASE CICE"/>
    <property type="match status" value="1"/>
</dbReference>
<protein>
    <submittedName>
        <fullName evidence="5">S-adenosyl-L-methionine-dependent methyltransferase</fullName>
    </submittedName>
</protein>
<comment type="caution">
    <text evidence="5">The sequence shown here is derived from an EMBL/GenBank/DDBJ whole genome shotgun (WGS) entry which is preliminary data.</text>
</comment>
<evidence type="ECO:0000313" key="6">
    <source>
        <dbReference type="Proteomes" id="UP001219525"/>
    </source>
</evidence>
<evidence type="ECO:0000313" key="5">
    <source>
        <dbReference type="EMBL" id="KAJ7203251.1"/>
    </source>
</evidence>
<dbReference type="Gene3D" id="1.10.10.10">
    <property type="entry name" value="Winged helix-like DNA-binding domain superfamily/Winged helix DNA-binding domain"/>
    <property type="match status" value="1"/>
</dbReference>
<keyword evidence="2" id="KW-0808">Transferase</keyword>
<dbReference type="GO" id="GO:0008171">
    <property type="term" value="F:O-methyltransferase activity"/>
    <property type="evidence" value="ECO:0007669"/>
    <property type="project" value="InterPro"/>
</dbReference>
<evidence type="ECO:0000256" key="3">
    <source>
        <dbReference type="ARBA" id="ARBA00022691"/>
    </source>
</evidence>
<keyword evidence="6" id="KW-1185">Reference proteome</keyword>
<dbReference type="Proteomes" id="UP001219525">
    <property type="component" value="Unassembled WGS sequence"/>
</dbReference>
<name>A0AAD6Y7A3_9AGAR</name>
<dbReference type="PROSITE" id="PS51683">
    <property type="entry name" value="SAM_OMT_II"/>
    <property type="match status" value="1"/>
</dbReference>
<dbReference type="InterPro" id="IPR001077">
    <property type="entry name" value="COMT_C"/>
</dbReference>
<dbReference type="AlphaFoldDB" id="A0AAD6Y7A3"/>
<dbReference type="InterPro" id="IPR036390">
    <property type="entry name" value="WH_DNA-bd_sf"/>
</dbReference>
<dbReference type="SUPFAM" id="SSF53335">
    <property type="entry name" value="S-adenosyl-L-methionine-dependent methyltransferases"/>
    <property type="match status" value="1"/>
</dbReference>
<reference evidence="5" key="1">
    <citation type="submission" date="2023-03" db="EMBL/GenBank/DDBJ databases">
        <title>Massive genome expansion in bonnet fungi (Mycena s.s.) driven by repeated elements and novel gene families across ecological guilds.</title>
        <authorList>
            <consortium name="Lawrence Berkeley National Laboratory"/>
            <person name="Harder C.B."/>
            <person name="Miyauchi S."/>
            <person name="Viragh M."/>
            <person name="Kuo A."/>
            <person name="Thoen E."/>
            <person name="Andreopoulos B."/>
            <person name="Lu D."/>
            <person name="Skrede I."/>
            <person name="Drula E."/>
            <person name="Henrissat B."/>
            <person name="Morin E."/>
            <person name="Kohler A."/>
            <person name="Barry K."/>
            <person name="LaButti K."/>
            <person name="Morin E."/>
            <person name="Salamov A."/>
            <person name="Lipzen A."/>
            <person name="Mereny Z."/>
            <person name="Hegedus B."/>
            <person name="Baldrian P."/>
            <person name="Stursova M."/>
            <person name="Weitz H."/>
            <person name="Taylor A."/>
            <person name="Grigoriev I.V."/>
            <person name="Nagy L.G."/>
            <person name="Martin F."/>
            <person name="Kauserud H."/>
        </authorList>
    </citation>
    <scope>NUCLEOTIDE SEQUENCE</scope>
    <source>
        <strain evidence="5">9144</strain>
    </source>
</reference>
<dbReference type="Gene3D" id="3.40.50.150">
    <property type="entry name" value="Vaccinia Virus protein VP39"/>
    <property type="match status" value="1"/>
</dbReference>
<evidence type="ECO:0000256" key="2">
    <source>
        <dbReference type="ARBA" id="ARBA00022679"/>
    </source>
</evidence>
<organism evidence="5 6">
    <name type="scientific">Mycena pura</name>
    <dbReference type="NCBI Taxonomy" id="153505"/>
    <lineage>
        <taxon>Eukaryota</taxon>
        <taxon>Fungi</taxon>
        <taxon>Dikarya</taxon>
        <taxon>Basidiomycota</taxon>
        <taxon>Agaricomycotina</taxon>
        <taxon>Agaricomycetes</taxon>
        <taxon>Agaricomycetidae</taxon>
        <taxon>Agaricales</taxon>
        <taxon>Marasmiineae</taxon>
        <taxon>Mycenaceae</taxon>
        <taxon>Mycena</taxon>
    </lineage>
</organism>
<dbReference type="Pfam" id="PF00891">
    <property type="entry name" value="Methyltransf_2"/>
    <property type="match status" value="1"/>
</dbReference>
<dbReference type="InterPro" id="IPR029063">
    <property type="entry name" value="SAM-dependent_MTases_sf"/>
</dbReference>
<keyword evidence="3" id="KW-0949">S-adenosyl-L-methionine</keyword>
<keyword evidence="1 5" id="KW-0489">Methyltransferase</keyword>
<evidence type="ECO:0000259" key="4">
    <source>
        <dbReference type="Pfam" id="PF00891"/>
    </source>
</evidence>
<dbReference type="InterPro" id="IPR036388">
    <property type="entry name" value="WH-like_DNA-bd_sf"/>
</dbReference>
<feature type="domain" description="O-methyltransferase C-terminal" evidence="4">
    <location>
        <begin position="244"/>
        <end position="393"/>
    </location>
</feature>
<evidence type="ECO:0000256" key="1">
    <source>
        <dbReference type="ARBA" id="ARBA00022603"/>
    </source>
</evidence>
<accession>A0AAD6Y7A3</accession>
<proteinExistence type="predicted"/>
<dbReference type="SUPFAM" id="SSF46785">
    <property type="entry name" value="Winged helix' DNA-binding domain"/>
    <property type="match status" value="1"/>
</dbReference>
<sequence>MDGLSEIKALAEIINASIASIETSVKAASTVYPSPRTVPFTPDSEAGRNIPEVQLAGASIVAAAAQLISIVRPPPLTMIANALQYHISTALRIAVATHTAEIIRTAGPQGKHVKEIAKPTNTDPSKLARVLRVLATNHIFVEVSPDVFAHNRLSCILDTGKNVEDILANPAAKYEGTFAFGALLEHWIDEGYFASGALPEIMLDPKDGHSNAPTNTAFNKAFKTDLPMFEFFDLPEQKFRMSRFGLGFAGVTAMAVPDAILHGFDWKEYPKGSLVVDVGGGVGSQSMIVARKNPQLSFVVQDRAPVTKAGLEVWTKEMPAYVQSGRVLLETHDFFTPQPARKVSVFLLRMILHDWSNEYSAKILRHLRKAADNDTKLLIVDNIVSYACEETLTKGIPGAERPSAPAPLLPNLGQASSIAYFTDVNMLGLFNGQERTVLQLKELLAEGGWKLVEIYYGDPFAVGQSKAIAIPA</sequence>
<dbReference type="PANTHER" id="PTHR43712">
    <property type="entry name" value="PUTATIVE (AFU_ORTHOLOGUE AFUA_4G14580)-RELATED"/>
    <property type="match status" value="1"/>
</dbReference>
<dbReference type="InterPro" id="IPR016461">
    <property type="entry name" value="COMT-like"/>
</dbReference>
<dbReference type="GO" id="GO:0032259">
    <property type="term" value="P:methylation"/>
    <property type="evidence" value="ECO:0007669"/>
    <property type="project" value="UniProtKB-KW"/>
</dbReference>
<dbReference type="EMBL" id="JARJCW010000051">
    <property type="protein sequence ID" value="KAJ7203251.1"/>
    <property type="molecule type" value="Genomic_DNA"/>
</dbReference>